<protein>
    <submittedName>
        <fullName evidence="1">Uncharacterized protein</fullName>
    </submittedName>
</protein>
<evidence type="ECO:0000313" key="2">
    <source>
        <dbReference type="Proteomes" id="UP000277579"/>
    </source>
</evidence>
<organism evidence="1 2">
    <name type="scientific">Flavobacterium endophyticum</name>
    <dbReference type="NCBI Taxonomy" id="1540163"/>
    <lineage>
        <taxon>Bacteria</taxon>
        <taxon>Pseudomonadati</taxon>
        <taxon>Bacteroidota</taxon>
        <taxon>Flavobacteriia</taxon>
        <taxon>Flavobacteriales</taxon>
        <taxon>Flavobacteriaceae</taxon>
        <taxon>Flavobacterium</taxon>
    </lineage>
</organism>
<dbReference type="OrthoDB" id="1417969at2"/>
<accession>A0A495MGM5</accession>
<proteinExistence type="predicted"/>
<dbReference type="RefSeq" id="WP_121374554.1">
    <property type="nucleotide sequence ID" value="NZ_RBLC01000001.1"/>
</dbReference>
<dbReference type="AlphaFoldDB" id="A0A495MGM5"/>
<evidence type="ECO:0000313" key="1">
    <source>
        <dbReference type="EMBL" id="RKS25124.1"/>
    </source>
</evidence>
<dbReference type="Proteomes" id="UP000277579">
    <property type="component" value="Unassembled WGS sequence"/>
</dbReference>
<keyword evidence="2" id="KW-1185">Reference proteome</keyword>
<dbReference type="EMBL" id="RBLC01000001">
    <property type="protein sequence ID" value="RKS25124.1"/>
    <property type="molecule type" value="Genomic_DNA"/>
</dbReference>
<dbReference type="PROSITE" id="PS51257">
    <property type="entry name" value="PROKAR_LIPOPROTEIN"/>
    <property type="match status" value="1"/>
</dbReference>
<sequence>MKKYFGILSCLFLLSACDDGDLTFDSFDFSNATAANCSTNGEVLNSVFKLNNNEALLIKFPTNVFPFRNLEGTSNLQISAANKIIYRVFNGEVPTDYFCSLIPPVSPNVIDEWSTADQSSGKIEIKTTPVDNTTTIEAAKYDHSIVFRDITLSNANSGTVTYTEYIFGKYQTKSNITFAFGATPIQKCTDGRLFKIFDSNVGNAENKQNLNEVIILNLPASVFQGPAGLATYLVNDTNQLTYRIYGGDVTPTSLCSTDGAGLPTLYEEWQAEDGVASNGIIPATGEIKIETLVDGANLVHTITLTNVKYKRVGATNNTFVQSIQTFGDYRTAN</sequence>
<reference evidence="1 2" key="1">
    <citation type="submission" date="2018-10" db="EMBL/GenBank/DDBJ databases">
        <title>Genomic Encyclopedia of Archaeal and Bacterial Type Strains, Phase II (KMG-II): from individual species to whole genera.</title>
        <authorList>
            <person name="Goeker M."/>
        </authorList>
    </citation>
    <scope>NUCLEOTIDE SEQUENCE [LARGE SCALE GENOMIC DNA]</scope>
    <source>
        <strain evidence="1 2">DSM 29537</strain>
    </source>
</reference>
<gene>
    <name evidence="1" type="ORF">CLV94_0154</name>
</gene>
<name>A0A495MGM5_9FLAO</name>
<comment type="caution">
    <text evidence="1">The sequence shown here is derived from an EMBL/GenBank/DDBJ whole genome shotgun (WGS) entry which is preliminary data.</text>
</comment>